<dbReference type="Proteomes" id="UP000231383">
    <property type="component" value="Unassembled WGS sequence"/>
</dbReference>
<dbReference type="Gene3D" id="3.40.50.1000">
    <property type="entry name" value="HAD superfamily/HAD-like"/>
    <property type="match status" value="1"/>
</dbReference>
<dbReference type="InterPro" id="IPR023214">
    <property type="entry name" value="HAD_sf"/>
</dbReference>
<sequence length="152" mass="17659">MKILIFTEGTALKPGSVESHKTHTFRSYIPNGNVVWKLQSWKEQGAEIYYLTSRETSEEIDDIRFVLEKHHFPQMQNLLYRKDGQEYKDVVESVVPDIFIEDDCASIGGEAEMTYPHIKPEIQPKIHSIVVKEFANIDYLPDDVNELQMRSN</sequence>
<gene>
    <name evidence="1" type="ORF">CO051_01595</name>
</gene>
<name>A0A2M8F277_9BACT</name>
<accession>A0A2M8F277</accession>
<evidence type="ECO:0000313" key="2">
    <source>
        <dbReference type="Proteomes" id="UP000231383"/>
    </source>
</evidence>
<reference evidence="2" key="1">
    <citation type="submission" date="2017-09" db="EMBL/GenBank/DDBJ databases">
        <title>Depth-based differentiation of microbial function through sediment-hosted aquifers and enrichment of novel symbionts in the deep terrestrial subsurface.</title>
        <authorList>
            <person name="Probst A.J."/>
            <person name="Ladd B."/>
            <person name="Jarett J.K."/>
            <person name="Geller-Mcgrath D.E."/>
            <person name="Sieber C.M.K."/>
            <person name="Emerson J.B."/>
            <person name="Anantharaman K."/>
            <person name="Thomas B.C."/>
            <person name="Malmstrom R."/>
            <person name="Stieglmeier M."/>
            <person name="Klingl A."/>
            <person name="Woyke T."/>
            <person name="Ryan C.M."/>
            <person name="Banfield J.F."/>
        </authorList>
    </citation>
    <scope>NUCLEOTIDE SEQUENCE [LARGE SCALE GENOMIC DNA]</scope>
</reference>
<comment type="caution">
    <text evidence="1">The sequence shown here is derived from an EMBL/GenBank/DDBJ whole genome shotgun (WGS) entry which is preliminary data.</text>
</comment>
<evidence type="ECO:0000313" key="1">
    <source>
        <dbReference type="EMBL" id="PJC33368.1"/>
    </source>
</evidence>
<protein>
    <submittedName>
        <fullName evidence="1">Uncharacterized protein</fullName>
    </submittedName>
</protein>
<organism evidence="1 2">
    <name type="scientific">Candidatus Roizmanbacteria bacterium CG_4_9_14_0_2_um_filter_39_13</name>
    <dbReference type="NCBI Taxonomy" id="1974839"/>
    <lineage>
        <taxon>Bacteria</taxon>
        <taxon>Candidatus Roizmaniibacteriota</taxon>
    </lineage>
</organism>
<proteinExistence type="predicted"/>
<dbReference type="EMBL" id="PFSC01000043">
    <property type="protein sequence ID" value="PJC33368.1"/>
    <property type="molecule type" value="Genomic_DNA"/>
</dbReference>
<dbReference type="AlphaFoldDB" id="A0A2M8F277"/>